<keyword evidence="4" id="KW-0862">Zinc</keyword>
<evidence type="ECO:0000313" key="6">
    <source>
        <dbReference type="EnsemblPlants" id="Bo3g064060.1"/>
    </source>
</evidence>
<reference evidence="6" key="2">
    <citation type="submission" date="2015-03" db="UniProtKB">
        <authorList>
            <consortium name="EnsemblPlants"/>
        </authorList>
    </citation>
    <scope>IDENTIFICATION</scope>
</reference>
<dbReference type="Pfam" id="PF22926">
    <property type="entry name" value="C1-like_CT"/>
    <property type="match status" value="1"/>
</dbReference>
<accession>A0A0D3BAP4</accession>
<keyword evidence="3" id="KW-0863">Zinc-finger</keyword>
<dbReference type="InterPro" id="IPR053192">
    <property type="entry name" value="Vacuole_Formation_Reg"/>
</dbReference>
<dbReference type="InterPro" id="IPR046349">
    <property type="entry name" value="C1-like_sf"/>
</dbReference>
<dbReference type="PANTHER" id="PTHR32410:SF160">
    <property type="entry name" value="CYSTEINE_HISTIDINE-RICH C1 DOMAIN FAMILY PROTEIN"/>
    <property type="match status" value="1"/>
</dbReference>
<protein>
    <recommendedName>
        <fullName evidence="5">Phorbol-ester/DAG-type domain-containing protein</fullName>
    </recommendedName>
</protein>
<feature type="domain" description="Phorbol-ester/DAG-type" evidence="5">
    <location>
        <begin position="9"/>
        <end position="64"/>
    </location>
</feature>
<dbReference type="PROSITE" id="PS50081">
    <property type="entry name" value="ZF_DAG_PE_2"/>
    <property type="match status" value="1"/>
</dbReference>
<dbReference type="HOGENOM" id="CLU_014776_0_0_1"/>
<dbReference type="Gramene" id="Bo3g064060.1">
    <property type="protein sequence ID" value="Bo3g064060.1"/>
    <property type="gene ID" value="Bo3g064060"/>
</dbReference>
<evidence type="ECO:0000256" key="2">
    <source>
        <dbReference type="ARBA" id="ARBA00022737"/>
    </source>
</evidence>
<proteinExistence type="predicted"/>
<dbReference type="GO" id="GO:0008270">
    <property type="term" value="F:zinc ion binding"/>
    <property type="evidence" value="ECO:0007669"/>
    <property type="project" value="UniProtKB-KW"/>
</dbReference>
<dbReference type="Pfam" id="PF03107">
    <property type="entry name" value="C1_2"/>
    <property type="match status" value="5"/>
</dbReference>
<evidence type="ECO:0000256" key="1">
    <source>
        <dbReference type="ARBA" id="ARBA00022723"/>
    </source>
</evidence>
<evidence type="ECO:0000259" key="5">
    <source>
        <dbReference type="PROSITE" id="PS50081"/>
    </source>
</evidence>
<evidence type="ECO:0000256" key="3">
    <source>
        <dbReference type="ARBA" id="ARBA00022771"/>
    </source>
</evidence>
<dbReference type="SUPFAM" id="SSF57889">
    <property type="entry name" value="Cysteine-rich domain"/>
    <property type="match status" value="3"/>
</dbReference>
<dbReference type="PANTHER" id="PTHR32410">
    <property type="entry name" value="CYSTEINE/HISTIDINE-RICH C1 DOMAIN FAMILY PROTEIN"/>
    <property type="match status" value="1"/>
</dbReference>
<keyword evidence="2" id="KW-0677">Repeat</keyword>
<evidence type="ECO:0000256" key="4">
    <source>
        <dbReference type="ARBA" id="ARBA00022833"/>
    </source>
</evidence>
<keyword evidence="7" id="KW-1185">Reference proteome</keyword>
<dbReference type="InterPro" id="IPR002219">
    <property type="entry name" value="PKC_DAG/PE"/>
</dbReference>
<dbReference type="AlphaFoldDB" id="A0A0D3BAP4"/>
<dbReference type="OMA" id="FCSIKCI"/>
<dbReference type="SMART" id="SM00249">
    <property type="entry name" value="PHD"/>
    <property type="match status" value="4"/>
</dbReference>
<name>A0A0D3BAP4_BRAOL</name>
<keyword evidence="1" id="KW-0479">Metal-binding</keyword>
<organism evidence="6 7">
    <name type="scientific">Brassica oleracea var. oleracea</name>
    <dbReference type="NCBI Taxonomy" id="109376"/>
    <lineage>
        <taxon>Eukaryota</taxon>
        <taxon>Viridiplantae</taxon>
        <taxon>Streptophyta</taxon>
        <taxon>Embryophyta</taxon>
        <taxon>Tracheophyta</taxon>
        <taxon>Spermatophyta</taxon>
        <taxon>Magnoliopsida</taxon>
        <taxon>eudicotyledons</taxon>
        <taxon>Gunneridae</taxon>
        <taxon>Pentapetalae</taxon>
        <taxon>rosids</taxon>
        <taxon>malvids</taxon>
        <taxon>Brassicales</taxon>
        <taxon>Brassicaceae</taxon>
        <taxon>Brassiceae</taxon>
        <taxon>Brassica</taxon>
    </lineage>
</organism>
<reference evidence="6 7" key="1">
    <citation type="journal article" date="2014" name="Genome Biol.">
        <title>Transcriptome and methylome profiling reveals relics of genome dominance in the mesopolyploid Brassica oleracea.</title>
        <authorList>
            <person name="Parkin I.A."/>
            <person name="Koh C."/>
            <person name="Tang H."/>
            <person name="Robinson S.J."/>
            <person name="Kagale S."/>
            <person name="Clarke W.E."/>
            <person name="Town C.D."/>
            <person name="Nixon J."/>
            <person name="Krishnakumar V."/>
            <person name="Bidwell S.L."/>
            <person name="Denoeud F."/>
            <person name="Belcram H."/>
            <person name="Links M.G."/>
            <person name="Just J."/>
            <person name="Clarke C."/>
            <person name="Bender T."/>
            <person name="Huebert T."/>
            <person name="Mason A.S."/>
            <person name="Pires J.C."/>
            <person name="Barker G."/>
            <person name="Moore J."/>
            <person name="Walley P.G."/>
            <person name="Manoli S."/>
            <person name="Batley J."/>
            <person name="Edwards D."/>
            <person name="Nelson M.N."/>
            <person name="Wang X."/>
            <person name="Paterson A.H."/>
            <person name="King G."/>
            <person name="Bancroft I."/>
            <person name="Chalhoub B."/>
            <person name="Sharpe A.G."/>
        </authorList>
    </citation>
    <scope>NUCLEOTIDE SEQUENCE</scope>
    <source>
        <strain evidence="6 7">cv. TO1000</strain>
    </source>
</reference>
<dbReference type="InterPro" id="IPR054483">
    <property type="entry name" value="DC1-like_CT"/>
</dbReference>
<dbReference type="EnsemblPlants" id="Bo3g064060.1">
    <property type="protein sequence ID" value="Bo3g064060.1"/>
    <property type="gene ID" value="Bo3g064060"/>
</dbReference>
<evidence type="ECO:0000313" key="7">
    <source>
        <dbReference type="Proteomes" id="UP000032141"/>
    </source>
</evidence>
<sequence length="487" mass="55885">MFFSSDHPKHEFEESQQCISRGAICYLCKNKFSLVEESSNAFYCCQGCGSSFHKDCLTVTYPKCHEHTLTFIRRKIPFPCDVCGQKFPDEMYGCLQCDFFVNRHCIYLPKVIKITRHSHRLSHVLRMSDGDKVCGICRSLVDVGYGGYSCIDKTCNYFAHFDCIIRLNVWDGKDVEGEEVAASEVDDVAPLLLVEDIDGESTWRHFSHDHDLLRVVEEQESEELCQACILPTYKTGKFLRCKECDFALHETCASLPRKMAHGLHVHPLTLHVETGDGFFICSVCNQYSCGLMSYKCNQKDCGFKMDVRCASFVEPFNHTALPHDPFYLGVDFNEYIYRCYGCRQRSRFTARCVQGSIDFDFKCLNLPGQVEYKCDDHPLTLYYDHEGHSSGWCEICEEIIEKRRIIYTCRHCFTTLHVDCILGKYPYLKCGNRIKVNGFEVKISSNDGASRPICQTCHRICQDKQVFNGKDQVCFCSIKCIPSQACS</sequence>
<dbReference type="InterPro" id="IPR001965">
    <property type="entry name" value="Znf_PHD"/>
</dbReference>
<dbReference type="InterPro" id="IPR004146">
    <property type="entry name" value="DC1"/>
</dbReference>
<dbReference type="Proteomes" id="UP000032141">
    <property type="component" value="Chromosome C3"/>
</dbReference>